<dbReference type="RefSeq" id="WP_085214763.1">
    <property type="nucleotide sequence ID" value="NZ_FXAM01000001.1"/>
</dbReference>
<keyword evidence="3" id="KW-1185">Reference proteome</keyword>
<evidence type="ECO:0000313" key="3">
    <source>
        <dbReference type="Proteomes" id="UP000192923"/>
    </source>
</evidence>
<dbReference type="Proteomes" id="UP000192923">
    <property type="component" value="Unassembled WGS sequence"/>
</dbReference>
<keyword evidence="1" id="KW-0472">Membrane</keyword>
<dbReference type="EMBL" id="FXAM01000001">
    <property type="protein sequence ID" value="SMF96035.1"/>
    <property type="molecule type" value="Genomic_DNA"/>
</dbReference>
<reference evidence="2 3" key="1">
    <citation type="submission" date="2016-12" db="EMBL/GenBank/DDBJ databases">
        <authorList>
            <person name="Song W.-J."/>
            <person name="Kurnit D.M."/>
        </authorList>
    </citation>
    <scope>NUCLEOTIDE SEQUENCE [LARGE SCALE GENOMIC DNA]</scope>
    <source>
        <strain evidence="2 3">175</strain>
    </source>
</reference>
<evidence type="ECO:0000256" key="1">
    <source>
        <dbReference type="SAM" id="Phobius"/>
    </source>
</evidence>
<protein>
    <submittedName>
        <fullName evidence="2">Uncharacterized protein</fullName>
    </submittedName>
</protein>
<dbReference type="STRING" id="1760988.SAMN02949497_3415"/>
<keyword evidence="1" id="KW-1133">Transmembrane helix</keyword>
<feature type="transmembrane region" description="Helical" evidence="1">
    <location>
        <begin position="57"/>
        <end position="79"/>
    </location>
</feature>
<keyword evidence="1" id="KW-0812">Transmembrane</keyword>
<dbReference type="AlphaFoldDB" id="A0A1Y6D895"/>
<gene>
    <name evidence="2" type="ORF">SAMN02949497_3415</name>
</gene>
<accession>A0A1Y6D895</accession>
<name>A0A1Y6D895_9GAMM</name>
<sequence length="85" mass="9471">MNEAYLQTLVREAVGEVLDQRARIDQETHADHHAWIQAKIEAEKERAEAWRDIRRTALGWAVTAVLGAALAWFAGAFGWKVGGGQ</sequence>
<evidence type="ECO:0000313" key="2">
    <source>
        <dbReference type="EMBL" id="SMF96035.1"/>
    </source>
</evidence>
<organism evidence="2 3">
    <name type="scientific">Methylomagnum ishizawai</name>
    <dbReference type="NCBI Taxonomy" id="1760988"/>
    <lineage>
        <taxon>Bacteria</taxon>
        <taxon>Pseudomonadati</taxon>
        <taxon>Pseudomonadota</taxon>
        <taxon>Gammaproteobacteria</taxon>
        <taxon>Methylococcales</taxon>
        <taxon>Methylococcaceae</taxon>
        <taxon>Methylomagnum</taxon>
    </lineage>
</organism>
<proteinExistence type="predicted"/>